<feature type="signal peptide" evidence="3">
    <location>
        <begin position="1"/>
        <end position="19"/>
    </location>
</feature>
<dbReference type="CDD" id="cd10960">
    <property type="entry name" value="CE4_NodB_like_1"/>
    <property type="match status" value="1"/>
</dbReference>
<dbReference type="GO" id="GO:0046872">
    <property type="term" value="F:metal ion binding"/>
    <property type="evidence" value="ECO:0007669"/>
    <property type="project" value="UniProtKB-KW"/>
</dbReference>
<feature type="chain" id="PRO_5015430557" evidence="3">
    <location>
        <begin position="20"/>
        <end position="305"/>
    </location>
</feature>
<feature type="domain" description="NodB homology" evidence="4">
    <location>
        <begin position="21"/>
        <end position="248"/>
    </location>
</feature>
<reference evidence="6" key="1">
    <citation type="submission" date="2018-02" db="EMBL/GenBank/DDBJ databases">
        <title>Genome sequencing of Solimonas sp. HR-BB.</title>
        <authorList>
            <person name="Lee Y."/>
            <person name="Jeon C.O."/>
        </authorList>
    </citation>
    <scope>NUCLEOTIDE SEQUENCE [LARGE SCALE GENOMIC DNA]</scope>
    <source>
        <strain evidence="6">HR-U</strain>
    </source>
</reference>
<keyword evidence="6" id="KW-1185">Reference proteome</keyword>
<dbReference type="InterPro" id="IPR050248">
    <property type="entry name" value="Polysacc_deacetylase_ArnD"/>
</dbReference>
<sequence length="305" mass="34398">MKSYWLAMFLTLFLQPVLAQKKICITIDDLPGVAYHPLTAADQDLLTQQLLAPLQEYRVPAVGFVIGNQLVSNQQIDPGKRALLQRWLEAGMELGNHTFAHRGFNAISAQAYQRDVWEADALLRPWLIQQNQPLRYFRHPYLQRGDTLAKRDSLVSYLAQLHYQEAPVTIDNGDYLFSKAYEKAGSADSIGQQYVHYMLAVVDYYESQTQALFHRPIAQILGIHANPINARYLSVLLASLRERGYQFISLADALQDSAYQMADNYVGEAGISWIHRWALSQGKKGAFFKGEPEVPVAIAALAEAK</sequence>
<evidence type="ECO:0000313" key="5">
    <source>
        <dbReference type="EMBL" id="PQA55014.1"/>
    </source>
</evidence>
<dbReference type="AlphaFoldDB" id="A0A2S7IH74"/>
<dbReference type="SUPFAM" id="SSF88713">
    <property type="entry name" value="Glycoside hydrolase/deacetylase"/>
    <property type="match status" value="1"/>
</dbReference>
<dbReference type="InterPro" id="IPR002509">
    <property type="entry name" value="NODB_dom"/>
</dbReference>
<dbReference type="GO" id="GO:0016020">
    <property type="term" value="C:membrane"/>
    <property type="evidence" value="ECO:0007669"/>
    <property type="project" value="TreeGrafter"/>
</dbReference>
<name>A0A2S7IH74_9BACT</name>
<dbReference type="GO" id="GO:0016810">
    <property type="term" value="F:hydrolase activity, acting on carbon-nitrogen (but not peptide) bonds"/>
    <property type="evidence" value="ECO:0007669"/>
    <property type="project" value="InterPro"/>
</dbReference>
<dbReference type="Gene3D" id="3.20.20.370">
    <property type="entry name" value="Glycoside hydrolase/deacetylase"/>
    <property type="match status" value="1"/>
</dbReference>
<evidence type="ECO:0000259" key="4">
    <source>
        <dbReference type="PROSITE" id="PS51677"/>
    </source>
</evidence>
<dbReference type="PANTHER" id="PTHR10587">
    <property type="entry name" value="GLYCOSYL TRANSFERASE-RELATED"/>
    <property type="match status" value="1"/>
</dbReference>
<dbReference type="PROSITE" id="PS51677">
    <property type="entry name" value="NODB"/>
    <property type="match status" value="1"/>
</dbReference>
<evidence type="ECO:0000256" key="3">
    <source>
        <dbReference type="SAM" id="SignalP"/>
    </source>
</evidence>
<protein>
    <submittedName>
        <fullName evidence="5">Polysaccharide deacetylase</fullName>
    </submittedName>
</protein>
<gene>
    <name evidence="5" type="ORF">C5O19_20945</name>
</gene>
<keyword evidence="1" id="KW-0479">Metal-binding</keyword>
<keyword evidence="2" id="KW-0378">Hydrolase</keyword>
<organism evidence="5 6">
    <name type="scientific">Siphonobacter curvatus</name>
    <dbReference type="NCBI Taxonomy" id="2094562"/>
    <lineage>
        <taxon>Bacteria</taxon>
        <taxon>Pseudomonadati</taxon>
        <taxon>Bacteroidota</taxon>
        <taxon>Cytophagia</taxon>
        <taxon>Cytophagales</taxon>
        <taxon>Cytophagaceae</taxon>
        <taxon>Siphonobacter</taxon>
    </lineage>
</organism>
<comment type="caution">
    <text evidence="5">The sequence shown here is derived from an EMBL/GenBank/DDBJ whole genome shotgun (WGS) entry which is preliminary data.</text>
</comment>
<accession>A0A2S7IH74</accession>
<dbReference type="RefSeq" id="WP_104715333.1">
    <property type="nucleotide sequence ID" value="NZ_PTRA01000005.1"/>
</dbReference>
<keyword evidence="3" id="KW-0732">Signal</keyword>
<dbReference type="PANTHER" id="PTHR10587:SF133">
    <property type="entry name" value="CHITIN DEACETYLASE 1-RELATED"/>
    <property type="match status" value="1"/>
</dbReference>
<dbReference type="Proteomes" id="UP000239590">
    <property type="component" value="Unassembled WGS sequence"/>
</dbReference>
<evidence type="ECO:0000256" key="1">
    <source>
        <dbReference type="ARBA" id="ARBA00022723"/>
    </source>
</evidence>
<proteinExistence type="predicted"/>
<dbReference type="GO" id="GO:0005975">
    <property type="term" value="P:carbohydrate metabolic process"/>
    <property type="evidence" value="ECO:0007669"/>
    <property type="project" value="InterPro"/>
</dbReference>
<dbReference type="EMBL" id="PTRA01000005">
    <property type="protein sequence ID" value="PQA55014.1"/>
    <property type="molecule type" value="Genomic_DNA"/>
</dbReference>
<dbReference type="OrthoDB" id="115239at2"/>
<dbReference type="Pfam" id="PF01522">
    <property type="entry name" value="Polysacc_deac_1"/>
    <property type="match status" value="1"/>
</dbReference>
<evidence type="ECO:0000256" key="2">
    <source>
        <dbReference type="ARBA" id="ARBA00022801"/>
    </source>
</evidence>
<evidence type="ECO:0000313" key="6">
    <source>
        <dbReference type="Proteomes" id="UP000239590"/>
    </source>
</evidence>
<dbReference type="InterPro" id="IPR011330">
    <property type="entry name" value="Glyco_hydro/deAcase_b/a-brl"/>
</dbReference>